<dbReference type="PANTHER" id="PTHR12975">
    <property type="entry name" value="TRANSPORT PROTEIN TRAPP"/>
    <property type="match status" value="1"/>
</dbReference>
<dbReference type="HOGENOM" id="CLU_015504_0_0_1"/>
<dbReference type="InterPro" id="IPR024420">
    <property type="entry name" value="TRAPP_III_complex_Trs85"/>
</dbReference>
<accession>A0A0C7MTL6</accession>
<protein>
    <submittedName>
        <fullName evidence="1">LALA0S07e06436g1_1</fullName>
    </submittedName>
</protein>
<dbReference type="GO" id="GO:0031410">
    <property type="term" value="C:cytoplasmic vesicle"/>
    <property type="evidence" value="ECO:0007669"/>
    <property type="project" value="EnsemblFungi"/>
</dbReference>
<name>A0A0C7MTL6_9SACH</name>
<evidence type="ECO:0000313" key="2">
    <source>
        <dbReference type="Proteomes" id="UP000054304"/>
    </source>
</evidence>
<dbReference type="GO" id="GO:0071255">
    <property type="term" value="P:Cvt vesicle assembly"/>
    <property type="evidence" value="ECO:0007669"/>
    <property type="project" value="EnsemblFungi"/>
</dbReference>
<dbReference type="GO" id="GO:0051321">
    <property type="term" value="P:meiotic cell cycle"/>
    <property type="evidence" value="ECO:0007669"/>
    <property type="project" value="EnsemblFungi"/>
</dbReference>
<dbReference type="GO" id="GO:0000425">
    <property type="term" value="P:pexophagy"/>
    <property type="evidence" value="ECO:0007669"/>
    <property type="project" value="EnsemblFungi"/>
</dbReference>
<evidence type="ECO:0000313" key="1">
    <source>
        <dbReference type="EMBL" id="CEP63276.1"/>
    </source>
</evidence>
<dbReference type="GO" id="GO:0034497">
    <property type="term" value="P:protein localization to phagophore assembly site"/>
    <property type="evidence" value="ECO:0007669"/>
    <property type="project" value="EnsemblFungi"/>
</dbReference>
<dbReference type="GeneID" id="34686774"/>
<dbReference type="PANTHER" id="PTHR12975:SF6">
    <property type="entry name" value="TRAFFICKING PROTEIN PARTICLE COMPLEX SUBUNIT 8"/>
    <property type="match status" value="1"/>
</dbReference>
<gene>
    <name evidence="1" type="ORF">LALA0_S07e06436g</name>
</gene>
<dbReference type="GO" id="GO:0000407">
    <property type="term" value="C:phagophore assembly site"/>
    <property type="evidence" value="ECO:0007669"/>
    <property type="project" value="EnsemblFungi"/>
</dbReference>
<dbReference type="STRING" id="1245769.A0A0C7MTL6"/>
<keyword evidence="2" id="KW-1185">Reference proteome</keyword>
<dbReference type="RefSeq" id="XP_022629497.1">
    <property type="nucleotide sequence ID" value="XM_022771606.1"/>
</dbReference>
<sequence length="699" mass="79763">MPLSYERYMNLIFHRDSVVEPVPQEISRKIVSGAVSPVVTVTSNEVLDQHIQECFGLDSLYMLLRHFGDCISDRAQADNDDVGATPVEAQTTGGLLTTPNVQTRARSRSNSLFQRSSSQFMRFTRPLTDLIGTRESHDLLFDYHSLEVFLQHYLSLIEDRTTPSTPHTLLQHSLYHKFFITAISSTTHLSPYESFNHPVASLLALDISKDQDYETAKELLVSFKNMHNRTPHFPSFINISDVLPVFLLCYEEDSREQFEKCQSLAKMLQKQLFVESLLLPLWDKDENAAKRVLRLPVMSSLEESVLSTMNEKQFELSLPLIETIYDRLTIFSEELMIPFMKRKISFWEETILQPRKSIFPNSKFFRKLMSSNPAPTANNDSATHNYQGLAYFAATSNEFLLRKLADWSFMLSDFKTAYSTYESLSKDFETSPEYLASCLEWCALSVLMGAQSIVTVKMIKNDIDPLITRALKSYELSATRAKERNALIESSSRKAAVSGAALDTKPKNSAEDQSVSTPYQSAQSYETRCMLLAAELFLSLSDTWTATPYAIKYLETILDDCTVGTLSEVVIWERLAQCYASRIDPRIKSKKTLADFRGADDLEKVNEGEELSDAESDDDDQPYNHKIEQDCVSAIGLTRKRKSALFRLIAAKKWVEAKQWRQASWTFKDVELMYADTAFALRKTSILDRLRNEIQCHEP</sequence>
<proteinExistence type="predicted"/>
<dbReference type="EMBL" id="LN736366">
    <property type="protein sequence ID" value="CEP63276.1"/>
    <property type="molecule type" value="Genomic_DNA"/>
</dbReference>
<dbReference type="GO" id="GO:0034727">
    <property type="term" value="P:piecemeal microautophagy of the nucleus"/>
    <property type="evidence" value="ECO:0007669"/>
    <property type="project" value="EnsemblFungi"/>
</dbReference>
<dbReference type="OrthoDB" id="203724at2759"/>
<reference evidence="1 2" key="1">
    <citation type="submission" date="2014-12" db="EMBL/GenBank/DDBJ databases">
        <authorList>
            <person name="Neuveglise Cecile"/>
        </authorList>
    </citation>
    <scope>NUCLEOTIDE SEQUENCE [LARGE SCALE GENOMIC DNA]</scope>
    <source>
        <strain evidence="1 2">CBS 12615</strain>
    </source>
</reference>
<dbReference type="AlphaFoldDB" id="A0A0C7MTL6"/>
<dbReference type="GO" id="GO:0006888">
    <property type="term" value="P:endoplasmic reticulum to Golgi vesicle-mediated transport"/>
    <property type="evidence" value="ECO:0007669"/>
    <property type="project" value="EnsemblFungi"/>
</dbReference>
<dbReference type="Proteomes" id="UP000054304">
    <property type="component" value="Unassembled WGS sequence"/>
</dbReference>
<dbReference type="Pfam" id="PF12739">
    <property type="entry name" value="TRAPPC-Trs85"/>
    <property type="match status" value="1"/>
</dbReference>
<organism evidence="1 2">
    <name type="scientific">Lachancea lanzarotensis</name>
    <dbReference type="NCBI Taxonomy" id="1245769"/>
    <lineage>
        <taxon>Eukaryota</taxon>
        <taxon>Fungi</taxon>
        <taxon>Dikarya</taxon>
        <taxon>Ascomycota</taxon>
        <taxon>Saccharomycotina</taxon>
        <taxon>Saccharomycetes</taxon>
        <taxon>Saccharomycetales</taxon>
        <taxon>Saccharomycetaceae</taxon>
        <taxon>Lachancea</taxon>
    </lineage>
</organism>
<dbReference type="GO" id="GO:1990072">
    <property type="term" value="C:TRAPPIII protein complex"/>
    <property type="evidence" value="ECO:0007669"/>
    <property type="project" value="EnsemblFungi"/>
</dbReference>